<comment type="caution">
    <text evidence="2">The sequence shown here is derived from an EMBL/GenBank/DDBJ whole genome shotgun (WGS) entry which is preliminary data.</text>
</comment>
<evidence type="ECO:0000256" key="1">
    <source>
        <dbReference type="SAM" id="MobiDB-lite"/>
    </source>
</evidence>
<name>A0A699X2K6_TANCI</name>
<proteinExistence type="predicted"/>
<sequence>ARGSGPAASAAARASPRGAAAVAELGPSQRRSGGRARGGPTPKPGQRARALAGRLRRPTGARLAP</sequence>
<feature type="non-terminal residue" evidence="2">
    <location>
        <position position="1"/>
    </location>
</feature>
<feature type="region of interest" description="Disordered" evidence="1">
    <location>
        <begin position="1"/>
        <end position="65"/>
    </location>
</feature>
<organism evidence="2">
    <name type="scientific">Tanacetum cinerariifolium</name>
    <name type="common">Dalmatian daisy</name>
    <name type="synonym">Chrysanthemum cinerariifolium</name>
    <dbReference type="NCBI Taxonomy" id="118510"/>
    <lineage>
        <taxon>Eukaryota</taxon>
        <taxon>Viridiplantae</taxon>
        <taxon>Streptophyta</taxon>
        <taxon>Embryophyta</taxon>
        <taxon>Tracheophyta</taxon>
        <taxon>Spermatophyta</taxon>
        <taxon>Magnoliopsida</taxon>
        <taxon>eudicotyledons</taxon>
        <taxon>Gunneridae</taxon>
        <taxon>Pentapetalae</taxon>
        <taxon>asterids</taxon>
        <taxon>campanulids</taxon>
        <taxon>Asterales</taxon>
        <taxon>Asteraceae</taxon>
        <taxon>Asteroideae</taxon>
        <taxon>Anthemideae</taxon>
        <taxon>Anthemidinae</taxon>
        <taxon>Tanacetum</taxon>
    </lineage>
</organism>
<protein>
    <submittedName>
        <fullName evidence="2">Uncharacterized protein</fullName>
    </submittedName>
</protein>
<evidence type="ECO:0000313" key="2">
    <source>
        <dbReference type="EMBL" id="GFD53283.1"/>
    </source>
</evidence>
<feature type="compositionally biased region" description="Low complexity" evidence="1">
    <location>
        <begin position="44"/>
        <end position="53"/>
    </location>
</feature>
<dbReference type="EMBL" id="BKCJ011792449">
    <property type="protein sequence ID" value="GFD53283.1"/>
    <property type="molecule type" value="Genomic_DNA"/>
</dbReference>
<gene>
    <name evidence="2" type="ORF">Tci_925252</name>
</gene>
<feature type="compositionally biased region" description="Low complexity" evidence="1">
    <location>
        <begin position="1"/>
        <end position="21"/>
    </location>
</feature>
<reference evidence="2" key="1">
    <citation type="journal article" date="2019" name="Sci. Rep.">
        <title>Draft genome of Tanacetum cinerariifolium, the natural source of mosquito coil.</title>
        <authorList>
            <person name="Yamashiro T."/>
            <person name="Shiraishi A."/>
            <person name="Satake H."/>
            <person name="Nakayama K."/>
        </authorList>
    </citation>
    <scope>NUCLEOTIDE SEQUENCE</scope>
</reference>
<accession>A0A699X2K6</accession>
<dbReference type="AlphaFoldDB" id="A0A699X2K6"/>